<comment type="caution">
    <text evidence="4">The sequence shown here is derived from an EMBL/GenBank/DDBJ whole genome shotgun (WGS) entry which is preliminary data.</text>
</comment>
<feature type="compositionally biased region" description="Polar residues" evidence="2">
    <location>
        <begin position="412"/>
        <end position="439"/>
    </location>
</feature>
<keyword evidence="3" id="KW-0812">Transmembrane</keyword>
<accession>A0ABM8ZWL6</accession>
<protein>
    <recommendedName>
        <fullName evidence="6">Uroporphyrinogen-III C-methyltransferase</fullName>
    </recommendedName>
</protein>
<keyword evidence="5" id="KW-1185">Reference proteome</keyword>
<organism evidence="4 5">
    <name type="scientific">Vibrio stylophorae</name>
    <dbReference type="NCBI Taxonomy" id="659351"/>
    <lineage>
        <taxon>Bacteria</taxon>
        <taxon>Pseudomonadati</taxon>
        <taxon>Pseudomonadota</taxon>
        <taxon>Gammaproteobacteria</taxon>
        <taxon>Vibrionales</taxon>
        <taxon>Vibrionaceae</taxon>
        <taxon>Vibrio</taxon>
    </lineage>
</organism>
<dbReference type="EMBL" id="CAKLDI010000001">
    <property type="protein sequence ID" value="CAH0534738.1"/>
    <property type="molecule type" value="Genomic_DNA"/>
</dbReference>
<feature type="compositionally biased region" description="Basic and acidic residues" evidence="2">
    <location>
        <begin position="35"/>
        <end position="46"/>
    </location>
</feature>
<feature type="region of interest" description="Disordered" evidence="2">
    <location>
        <begin position="401"/>
        <end position="439"/>
    </location>
</feature>
<keyword evidence="3" id="KW-0472">Membrane</keyword>
<feature type="transmembrane region" description="Helical" evidence="3">
    <location>
        <begin position="72"/>
        <end position="91"/>
    </location>
</feature>
<gene>
    <name evidence="4" type="ORF">VST7929_02688</name>
</gene>
<dbReference type="InterPro" id="IPR007470">
    <property type="entry name" value="HemX"/>
</dbReference>
<feature type="compositionally biased region" description="Low complexity" evidence="2">
    <location>
        <begin position="48"/>
        <end position="57"/>
    </location>
</feature>
<feature type="region of interest" description="Disordered" evidence="2">
    <location>
        <begin position="1"/>
        <end position="67"/>
    </location>
</feature>
<evidence type="ECO:0008006" key="6">
    <source>
        <dbReference type="Google" id="ProtNLM"/>
    </source>
</evidence>
<evidence type="ECO:0000313" key="4">
    <source>
        <dbReference type="EMBL" id="CAH0534738.1"/>
    </source>
</evidence>
<evidence type="ECO:0000313" key="5">
    <source>
        <dbReference type="Proteomes" id="UP000838672"/>
    </source>
</evidence>
<evidence type="ECO:0000256" key="3">
    <source>
        <dbReference type="SAM" id="Phobius"/>
    </source>
</evidence>
<feature type="coiled-coil region" evidence="1">
    <location>
        <begin position="113"/>
        <end position="158"/>
    </location>
</feature>
<dbReference type="RefSeq" id="WP_237467767.1">
    <property type="nucleotide sequence ID" value="NZ_CAKLDI010000001.1"/>
</dbReference>
<dbReference type="Pfam" id="PF04375">
    <property type="entry name" value="HemX"/>
    <property type="match status" value="1"/>
</dbReference>
<reference evidence="4" key="1">
    <citation type="submission" date="2021-11" db="EMBL/GenBank/DDBJ databases">
        <authorList>
            <person name="Rodrigo-Torres L."/>
            <person name="Arahal R. D."/>
            <person name="Lucena T."/>
        </authorList>
    </citation>
    <scope>NUCLEOTIDE SEQUENCE</scope>
    <source>
        <strain evidence="4">CECT 7929</strain>
    </source>
</reference>
<evidence type="ECO:0000256" key="2">
    <source>
        <dbReference type="SAM" id="MobiDB-lite"/>
    </source>
</evidence>
<keyword evidence="1" id="KW-0175">Coiled coil</keyword>
<proteinExistence type="predicted"/>
<dbReference type="PANTHER" id="PTHR38043:SF1">
    <property type="entry name" value="PROTEIN HEMX"/>
    <property type="match status" value="1"/>
</dbReference>
<sequence>MKQPNTDKQKAKTQKSENPESGATEKNPQAAAEKPSQDKPATEKKSSPHNSGASASSKKAPRERSQPAKQRLAWVAIALTLGLAATIYWHGHQQVQTWQQQNQALIGQIDSLKASLSEQAKQNISALNQAKENTDILIAQQQQSIEALQRAIQEQQGRRPNDWLIAEAHYLVNLAGKKLWLEDDPATAAQLLFAADARIAELNDPSVTPIRQKLANDIAQLKAIPSIDRTGIVMQLTSLQREVANLPLPEHVMASEAEAKLANPSASVKDWKSNLALSLKRFGKEIISYQRIDQDQAPLLSPKQRFFLQENLKQQFAIASQATLEQNQALYEDSLSTAKSWISDFFAAQTPQAKAMIASIESLQLQKISADYPQQLQAQVAIDDLVRQRLDASVMPTQPAAITAPAKLVPAQKSTEQPNTSGAPEQNEAPSTATEEPSA</sequence>
<name>A0ABM8ZWL6_9VIBR</name>
<dbReference type="Proteomes" id="UP000838672">
    <property type="component" value="Unassembled WGS sequence"/>
</dbReference>
<dbReference type="PANTHER" id="PTHR38043">
    <property type="entry name" value="PROTEIN HEMX"/>
    <property type="match status" value="1"/>
</dbReference>
<evidence type="ECO:0000256" key="1">
    <source>
        <dbReference type="SAM" id="Coils"/>
    </source>
</evidence>
<feature type="compositionally biased region" description="Basic and acidic residues" evidence="2">
    <location>
        <begin position="1"/>
        <end position="18"/>
    </location>
</feature>
<keyword evidence="3" id="KW-1133">Transmembrane helix</keyword>